<dbReference type="InParanoid" id="A0A3Q3FAD3"/>
<sequence length="41" mass="5101">MNEHRSVQVFSNVVQTLMHQMQDKFHTKLYDQLQRWELKLL</sequence>
<evidence type="ECO:0000313" key="2">
    <source>
        <dbReference type="Proteomes" id="UP000261660"/>
    </source>
</evidence>
<proteinExistence type="predicted"/>
<keyword evidence="2" id="KW-1185">Reference proteome</keyword>
<reference evidence="1" key="1">
    <citation type="submission" date="2025-08" db="UniProtKB">
        <authorList>
            <consortium name="Ensembl"/>
        </authorList>
    </citation>
    <scope>IDENTIFICATION</scope>
</reference>
<protein>
    <submittedName>
        <fullName evidence="1">Uncharacterized protein</fullName>
    </submittedName>
</protein>
<dbReference type="AlphaFoldDB" id="A0A3Q3FAD3"/>
<evidence type="ECO:0000313" key="1">
    <source>
        <dbReference type="Ensembl" id="ENSLBEP00000016901.1"/>
    </source>
</evidence>
<dbReference type="Ensembl" id="ENSLBET00000017851.1">
    <property type="protein sequence ID" value="ENSLBEP00000016901.1"/>
    <property type="gene ID" value="ENSLBEG00000013046.1"/>
</dbReference>
<name>A0A3Q3FAD3_9LABR</name>
<organism evidence="1 2">
    <name type="scientific">Labrus bergylta</name>
    <name type="common">ballan wrasse</name>
    <dbReference type="NCBI Taxonomy" id="56723"/>
    <lineage>
        <taxon>Eukaryota</taxon>
        <taxon>Metazoa</taxon>
        <taxon>Chordata</taxon>
        <taxon>Craniata</taxon>
        <taxon>Vertebrata</taxon>
        <taxon>Euteleostomi</taxon>
        <taxon>Actinopterygii</taxon>
        <taxon>Neopterygii</taxon>
        <taxon>Teleostei</taxon>
        <taxon>Neoteleostei</taxon>
        <taxon>Acanthomorphata</taxon>
        <taxon>Eupercaria</taxon>
        <taxon>Labriformes</taxon>
        <taxon>Labridae</taxon>
        <taxon>Labrus</taxon>
    </lineage>
</organism>
<dbReference type="Proteomes" id="UP000261660">
    <property type="component" value="Unplaced"/>
</dbReference>
<reference evidence="1" key="2">
    <citation type="submission" date="2025-09" db="UniProtKB">
        <authorList>
            <consortium name="Ensembl"/>
        </authorList>
    </citation>
    <scope>IDENTIFICATION</scope>
</reference>
<accession>A0A3Q3FAD3</accession>